<evidence type="ECO:0000313" key="2">
    <source>
        <dbReference type="Proteomes" id="UP000318384"/>
    </source>
</evidence>
<keyword evidence="2" id="KW-1185">Reference proteome</keyword>
<dbReference type="EMBL" id="CP037422">
    <property type="protein sequence ID" value="QDU11915.1"/>
    <property type="molecule type" value="Genomic_DNA"/>
</dbReference>
<reference evidence="1 2" key="1">
    <citation type="submission" date="2019-03" db="EMBL/GenBank/DDBJ databases">
        <title>Deep-cultivation of Planctomycetes and their phenomic and genomic characterization uncovers novel biology.</title>
        <authorList>
            <person name="Wiegand S."/>
            <person name="Jogler M."/>
            <person name="Boedeker C."/>
            <person name="Pinto D."/>
            <person name="Vollmers J."/>
            <person name="Rivas-Marin E."/>
            <person name="Kohn T."/>
            <person name="Peeters S.H."/>
            <person name="Heuer A."/>
            <person name="Rast P."/>
            <person name="Oberbeckmann S."/>
            <person name="Bunk B."/>
            <person name="Jeske O."/>
            <person name="Meyerdierks A."/>
            <person name="Storesund J.E."/>
            <person name="Kallscheuer N."/>
            <person name="Luecker S."/>
            <person name="Lage O.M."/>
            <person name="Pohl T."/>
            <person name="Merkel B.J."/>
            <person name="Hornburger P."/>
            <person name="Mueller R.-W."/>
            <person name="Bruemmer F."/>
            <person name="Labrenz M."/>
            <person name="Spormann A.M."/>
            <person name="Op den Camp H."/>
            <person name="Overmann J."/>
            <person name="Amann R."/>
            <person name="Jetten M.S.M."/>
            <person name="Mascher T."/>
            <person name="Medema M.H."/>
            <person name="Devos D.P."/>
            <person name="Kaster A.-K."/>
            <person name="Ovreas L."/>
            <person name="Rohde M."/>
            <person name="Galperin M.Y."/>
            <person name="Jogler C."/>
        </authorList>
    </citation>
    <scope>NUCLEOTIDE SEQUENCE [LARGE SCALE GENOMIC DNA]</scope>
    <source>
        <strain evidence="1 2">V202</strain>
    </source>
</reference>
<dbReference type="AlphaFoldDB" id="A0A517X333"/>
<accession>A0A517X333</accession>
<name>A0A517X333_9PLAN</name>
<gene>
    <name evidence="1" type="ORF">V202x_53400</name>
</gene>
<proteinExistence type="predicted"/>
<sequence>MKLVRNHDIPHDELQWRDNGNGTGSWEIYVRCDLIGSVKVDIPSRHSDGLTRTQEKCLQLVRDLTPKMKPALTECLRKYAIAYLSADLDEDELSFVSEYASVPYLEHTDTPYVFLYADSPVDDEHGVCFLIRDRDVLCCCHGDESLQFNGWDNTAALDELAEDVT</sequence>
<dbReference type="Proteomes" id="UP000318384">
    <property type="component" value="Chromosome"/>
</dbReference>
<evidence type="ECO:0000313" key="1">
    <source>
        <dbReference type="EMBL" id="QDU11915.1"/>
    </source>
</evidence>
<protein>
    <submittedName>
        <fullName evidence="1">Uncharacterized protein</fullName>
    </submittedName>
</protein>
<organism evidence="1 2">
    <name type="scientific">Gimesia aquarii</name>
    <dbReference type="NCBI Taxonomy" id="2527964"/>
    <lineage>
        <taxon>Bacteria</taxon>
        <taxon>Pseudomonadati</taxon>
        <taxon>Planctomycetota</taxon>
        <taxon>Planctomycetia</taxon>
        <taxon>Planctomycetales</taxon>
        <taxon>Planctomycetaceae</taxon>
        <taxon>Gimesia</taxon>
    </lineage>
</organism>